<evidence type="ECO:0000256" key="9">
    <source>
        <dbReference type="RuleBase" id="RU364116"/>
    </source>
</evidence>
<evidence type="ECO:0000313" key="11">
    <source>
        <dbReference type="EMBL" id="AEJ44021.1"/>
    </source>
</evidence>
<keyword evidence="6 9" id="KW-0408">Iron</keyword>
<dbReference type="SUPFAM" id="SSF102114">
    <property type="entry name" value="Radical SAM enzymes"/>
    <property type="match status" value="1"/>
</dbReference>
<evidence type="ECO:0000256" key="3">
    <source>
        <dbReference type="ARBA" id="ARBA00022617"/>
    </source>
</evidence>
<evidence type="ECO:0000259" key="10">
    <source>
        <dbReference type="PROSITE" id="PS51918"/>
    </source>
</evidence>
<dbReference type="eggNOG" id="COG0635">
    <property type="taxonomic scope" value="Bacteria"/>
</dbReference>
<dbReference type="GO" id="GO:0004109">
    <property type="term" value="F:coproporphyrinogen oxidase activity"/>
    <property type="evidence" value="ECO:0007669"/>
    <property type="project" value="InterPro"/>
</dbReference>
<dbReference type="SFLD" id="SFLDF00288">
    <property type="entry name" value="HemN-like__clustered_with_nucl"/>
    <property type="match status" value="1"/>
</dbReference>
<comment type="function">
    <text evidence="9">Probably acts as a heme chaperone, transferring heme to an unknown acceptor. Binds one molecule of heme per monomer, possibly covalently. Binds 1 [4Fe-4S] cluster. The cluster is coordinated with 3 cysteines and an exchangeable S-adenosyl-L-methionine.</text>
</comment>
<comment type="similarity">
    <text evidence="1">Belongs to the anaerobic coproporphyrinogen-III oxidase family. HemW subfamily.</text>
</comment>
<dbReference type="InterPro" id="IPR007197">
    <property type="entry name" value="rSAM"/>
</dbReference>
<evidence type="ECO:0000256" key="8">
    <source>
        <dbReference type="ARBA" id="ARBA00023186"/>
    </source>
</evidence>
<dbReference type="GO" id="GO:0005737">
    <property type="term" value="C:cytoplasm"/>
    <property type="evidence" value="ECO:0007669"/>
    <property type="project" value="UniProtKB-SubCell"/>
</dbReference>
<dbReference type="SFLD" id="SFLDG01082">
    <property type="entry name" value="B12-binding_domain_containing"/>
    <property type="match status" value="1"/>
</dbReference>
<comment type="subcellular location">
    <subcellularLocation>
        <location evidence="9">Cytoplasm</location>
    </subcellularLocation>
</comment>
<feature type="domain" description="Radical SAM core" evidence="10">
    <location>
        <begin position="7"/>
        <end position="241"/>
    </location>
</feature>
<dbReference type="EMBL" id="CP002902">
    <property type="protein sequence ID" value="AEJ44021.1"/>
    <property type="molecule type" value="Genomic_DNA"/>
</dbReference>
<dbReference type="PANTHER" id="PTHR13932:SF5">
    <property type="entry name" value="RADICAL S-ADENOSYL METHIONINE DOMAIN-CONTAINING PROTEIN 1, MITOCHONDRIAL"/>
    <property type="match status" value="1"/>
</dbReference>
<reference evidence="11 12" key="1">
    <citation type="journal article" date="2011" name="J. Bacteriol.">
        <title>Complete Genome Sequence of Alicyclobacillus acidocaldarius Strain Tc-4-1.</title>
        <authorList>
            <person name="Chen Y."/>
            <person name="He Y."/>
            <person name="Zhang B."/>
            <person name="Yang J."/>
            <person name="Li W."/>
            <person name="Dong Z."/>
            <person name="Hu S."/>
        </authorList>
    </citation>
    <scope>NUCLEOTIDE SEQUENCE [LARGE SCALE GENOMIC DNA]</scope>
    <source>
        <strain evidence="11 12">Tc-4-1</strain>
    </source>
</reference>
<dbReference type="GO" id="GO:0051539">
    <property type="term" value="F:4 iron, 4 sulfur cluster binding"/>
    <property type="evidence" value="ECO:0007669"/>
    <property type="project" value="UniProtKB-UniRule"/>
</dbReference>
<proteinExistence type="inferred from homology"/>
<dbReference type="STRING" id="1048834.TC41_2113"/>
<dbReference type="Proteomes" id="UP000000292">
    <property type="component" value="Chromosome"/>
</dbReference>
<dbReference type="RefSeq" id="WP_014464866.1">
    <property type="nucleotide sequence ID" value="NC_017167.1"/>
</dbReference>
<accession>F8IF56</accession>
<sequence length="390" mass="44504">MSVEDREEHRAPQSLYVHIPFCKSRCFYCDFTTFVKSPSAMEAYVDALVAEWDLMEPMEAPLATAYFGGGTPTLLSASLLDRLLTALHRRFEFRADAEITFESNPDSITREKLRVLRHHGVNRISFGAQAFQDHLLQAIGRAHLRDAIEEAVWAAHDAGFPHVNVDLMFGLPDQTLHDVAESVEAVLRLPVDHVSAYWLKIEPGTPFAKWHEMGLLNLPGEDAEAEMYRLVRDVLRDAGFVHYEISNFARPGGEARHNLVYWRNEPYSASGIGAHGYVRGERYAMDRRFSAYLAAVRERRRPVSERQWVSIRERAEDQVILGLRLAEGVDKQRFERRFGRTIEQVFPGVVERLLADGLLEQRGSAYRIPDAYWPVANAIFEQWIGAADIH</sequence>
<dbReference type="InterPro" id="IPR058240">
    <property type="entry name" value="rSAM_sf"/>
</dbReference>
<dbReference type="HOGENOM" id="CLU_027579_1_1_9"/>
<dbReference type="InterPro" id="IPR010723">
    <property type="entry name" value="HemN_C"/>
</dbReference>
<dbReference type="KEGG" id="aad:TC41_2113"/>
<dbReference type="Gene3D" id="3.20.20.70">
    <property type="entry name" value="Aldolase class I"/>
    <property type="match status" value="1"/>
</dbReference>
<reference evidence="12" key="2">
    <citation type="submission" date="2011-06" db="EMBL/GenBank/DDBJ databases">
        <title>The complete genome sequence of Alicyclobacillus acidocaldarius sp. Tc-4-1.</title>
        <authorList>
            <person name="Chen Y."/>
            <person name="He Y."/>
            <person name="Dong Z."/>
            <person name="Hu S."/>
        </authorList>
    </citation>
    <scope>NUCLEOTIDE SEQUENCE [LARGE SCALE GENOMIC DNA]</scope>
    <source>
        <strain evidence="12">Tc-4-1</strain>
    </source>
</reference>
<dbReference type="InterPro" id="IPR034505">
    <property type="entry name" value="Coproporphyrinogen-III_oxidase"/>
</dbReference>
<evidence type="ECO:0000313" key="12">
    <source>
        <dbReference type="Proteomes" id="UP000000292"/>
    </source>
</evidence>
<keyword evidence="3 9" id="KW-0349">Heme</keyword>
<dbReference type="PANTHER" id="PTHR13932">
    <property type="entry name" value="COPROPORPHYRINIGEN III OXIDASE"/>
    <property type="match status" value="1"/>
</dbReference>
<keyword evidence="7 9" id="KW-0411">Iron-sulfur</keyword>
<gene>
    <name evidence="11" type="primary">hemN</name>
    <name evidence="11" type="ordered locus">TC41_2113</name>
</gene>
<dbReference type="Pfam" id="PF04055">
    <property type="entry name" value="Radical_SAM"/>
    <property type="match status" value="1"/>
</dbReference>
<dbReference type="InterPro" id="IPR006638">
    <property type="entry name" value="Elp3/MiaA/NifB-like_rSAM"/>
</dbReference>
<dbReference type="InterPro" id="IPR013785">
    <property type="entry name" value="Aldolase_TIM"/>
</dbReference>
<dbReference type="SFLD" id="SFLDS00029">
    <property type="entry name" value="Radical_SAM"/>
    <property type="match status" value="2"/>
</dbReference>
<dbReference type="SMART" id="SM00729">
    <property type="entry name" value="Elp3"/>
    <property type="match status" value="1"/>
</dbReference>
<protein>
    <recommendedName>
        <fullName evidence="2 9">Heme chaperone HemW</fullName>
    </recommendedName>
</protein>
<name>F8IF56_ALIAT</name>
<evidence type="ECO:0000256" key="1">
    <source>
        <dbReference type="ARBA" id="ARBA00006100"/>
    </source>
</evidence>
<dbReference type="PATRIC" id="fig|1048834.4.peg.1996"/>
<dbReference type="GO" id="GO:0006779">
    <property type="term" value="P:porphyrin-containing compound biosynthetic process"/>
    <property type="evidence" value="ECO:0007669"/>
    <property type="project" value="InterPro"/>
</dbReference>
<evidence type="ECO:0000256" key="5">
    <source>
        <dbReference type="ARBA" id="ARBA00022723"/>
    </source>
</evidence>
<evidence type="ECO:0000256" key="7">
    <source>
        <dbReference type="ARBA" id="ARBA00023014"/>
    </source>
</evidence>
<evidence type="ECO:0000256" key="4">
    <source>
        <dbReference type="ARBA" id="ARBA00022691"/>
    </source>
</evidence>
<dbReference type="InterPro" id="IPR004559">
    <property type="entry name" value="HemW-like"/>
</dbReference>
<keyword evidence="4 9" id="KW-0949">S-adenosyl-L-methionine</keyword>
<dbReference type="NCBIfam" id="TIGR00539">
    <property type="entry name" value="hemN_rel"/>
    <property type="match status" value="1"/>
</dbReference>
<dbReference type="SFLD" id="SFLDG01065">
    <property type="entry name" value="anaerobic_coproporphyrinogen-I"/>
    <property type="match status" value="2"/>
</dbReference>
<dbReference type="SFLD" id="SFLDF00562">
    <property type="entry name" value="HemN-like__clustered_with_heat"/>
    <property type="match status" value="1"/>
</dbReference>
<evidence type="ECO:0000256" key="6">
    <source>
        <dbReference type="ARBA" id="ARBA00023004"/>
    </source>
</evidence>
<evidence type="ECO:0000256" key="2">
    <source>
        <dbReference type="ARBA" id="ARBA00017228"/>
    </source>
</evidence>
<dbReference type="CDD" id="cd01335">
    <property type="entry name" value="Radical_SAM"/>
    <property type="match status" value="1"/>
</dbReference>
<organism evidence="11 12">
    <name type="scientific">Alicyclobacillus acidocaldarius (strain Tc-4-1)</name>
    <name type="common">Bacillus acidocaldarius</name>
    <dbReference type="NCBI Taxonomy" id="1048834"/>
    <lineage>
        <taxon>Bacteria</taxon>
        <taxon>Bacillati</taxon>
        <taxon>Bacillota</taxon>
        <taxon>Bacilli</taxon>
        <taxon>Bacillales</taxon>
        <taxon>Alicyclobacillaceae</taxon>
        <taxon>Alicyclobacillus</taxon>
    </lineage>
</organism>
<keyword evidence="5 9" id="KW-0479">Metal-binding</keyword>
<keyword evidence="9" id="KW-0963">Cytoplasm</keyword>
<keyword evidence="8 9" id="KW-0143">Chaperone</keyword>
<dbReference type="Pfam" id="PF06969">
    <property type="entry name" value="HemN_C"/>
    <property type="match status" value="1"/>
</dbReference>
<dbReference type="AlphaFoldDB" id="F8IF56"/>
<dbReference type="PROSITE" id="PS51918">
    <property type="entry name" value="RADICAL_SAM"/>
    <property type="match status" value="1"/>
</dbReference>
<dbReference type="GO" id="GO:0046872">
    <property type="term" value="F:metal ion binding"/>
    <property type="evidence" value="ECO:0007669"/>
    <property type="project" value="UniProtKB-UniRule"/>
</dbReference>
<keyword evidence="9" id="KW-0004">4Fe-4S</keyword>